<keyword evidence="2 7" id="KW-0349">Heme</keyword>
<dbReference type="Gene3D" id="1.10.630.10">
    <property type="entry name" value="Cytochrome P450"/>
    <property type="match status" value="1"/>
</dbReference>
<dbReference type="PRINTS" id="PR00463">
    <property type="entry name" value="EP450I"/>
</dbReference>
<dbReference type="InterPro" id="IPR050196">
    <property type="entry name" value="Cytochrome_P450_Monoox"/>
</dbReference>
<keyword evidence="5 7" id="KW-0408">Iron</keyword>
<evidence type="ECO:0000256" key="5">
    <source>
        <dbReference type="ARBA" id="ARBA00023004"/>
    </source>
</evidence>
<evidence type="ECO:0000256" key="6">
    <source>
        <dbReference type="ARBA" id="ARBA00023033"/>
    </source>
</evidence>
<evidence type="ECO:0000256" key="2">
    <source>
        <dbReference type="ARBA" id="ARBA00022617"/>
    </source>
</evidence>
<evidence type="ECO:0000256" key="1">
    <source>
        <dbReference type="ARBA" id="ARBA00010617"/>
    </source>
</evidence>
<comment type="similarity">
    <text evidence="1 7">Belongs to the cytochrome P450 family.</text>
</comment>
<keyword evidence="3 7" id="KW-0479">Metal-binding</keyword>
<sequence>MNTAPRAIPRAPGRLPLLGHVVPLLRRPLDFMQSLRSTGDLVRVDVGTLPIYFVTSADLTHELLVTKARHVDKGRFFVRARVLVGDSLPTAPSHIHRPHRRLMQPAFHRERIAAYARVMADRATAMAEGWSARQTIAVDEELAEFSVGTLAETMFSTDISRPAAVAVRRDVPILLKTALLRAVTPRLLDRLPIPANRKFDAAATRLRKVIDDVVAASREHEDPEADDLLSMLLAARDSDTGEALSDREVRDELVAIMFAGTETTASTLSWTFHELATHPEVEDRLVAELASVVGDRPVTFEDVPKLEYMDQVLREVSRMHSVPLLMRRVTTPVELGGAELPVGTEIAFSLYALHRDGRLYENPERFDPDRWLPERRQGRPREDYIPFGSGNRKCIGDGFAWAEIVITLATVLARWRLEPLPEHSVKEVASAVAHPDRLPMRVMPRTARV</sequence>
<keyword evidence="4 7" id="KW-0560">Oxidoreductase</keyword>
<dbReference type="InterPro" id="IPR001128">
    <property type="entry name" value="Cyt_P450"/>
</dbReference>
<dbReference type="CDD" id="cd11049">
    <property type="entry name" value="CYP170A1-like"/>
    <property type="match status" value="1"/>
</dbReference>
<keyword evidence="6 7" id="KW-0503">Monooxygenase</keyword>
<accession>A0ABY3XLS3</accession>
<name>A0ABY3XLS3_9ACTN</name>
<dbReference type="PRINTS" id="PR00385">
    <property type="entry name" value="P450"/>
</dbReference>
<dbReference type="PANTHER" id="PTHR24291:SF50">
    <property type="entry name" value="BIFUNCTIONAL ALBAFLAVENONE MONOOXYGENASE_TERPENE SYNTHASE"/>
    <property type="match status" value="1"/>
</dbReference>
<evidence type="ECO:0000256" key="3">
    <source>
        <dbReference type="ARBA" id="ARBA00022723"/>
    </source>
</evidence>
<evidence type="ECO:0000256" key="7">
    <source>
        <dbReference type="RuleBase" id="RU000461"/>
    </source>
</evidence>
<evidence type="ECO:0000313" key="8">
    <source>
        <dbReference type="EMBL" id="UNS95363.1"/>
    </source>
</evidence>
<dbReference type="PANTHER" id="PTHR24291">
    <property type="entry name" value="CYTOCHROME P450 FAMILY 4"/>
    <property type="match status" value="1"/>
</dbReference>
<reference evidence="8 9" key="1">
    <citation type="journal article" date="2023" name="Microbiol. Spectr.">
        <title>Synergy between Genome Mining, Metabolomics, and Bioinformatics Uncovers Antibacterial Chlorinated Carbazole Alkaloids and Their Biosynthetic Gene Cluster from Streptomyces tubbatahanensis sp. nov., a Novel Actinomycete Isolated from Sulu Sea, Philippines.</title>
        <authorList>
            <person name="Tenebro C.P."/>
            <person name="Trono D.J.V.L."/>
            <person name="Balida L.A.P."/>
            <person name="Bayog L.K.A."/>
            <person name="Bruna J.R."/>
            <person name="Sabido E.M."/>
            <person name="Caspe D.P.C."/>
            <person name="de Los Santos E.L.C."/>
            <person name="Saludes J.P."/>
            <person name="Dalisay D.S."/>
        </authorList>
    </citation>
    <scope>NUCLEOTIDE SEQUENCE [LARGE SCALE GENOMIC DNA]</scope>
    <source>
        <strain evidence="8 9">DSD3025</strain>
    </source>
</reference>
<dbReference type="Pfam" id="PF00067">
    <property type="entry name" value="p450"/>
    <property type="match status" value="1"/>
</dbReference>
<proteinExistence type="inferred from homology"/>
<organism evidence="8 9">
    <name type="scientific">Streptomyces tubbatahanensis</name>
    <dbReference type="NCBI Taxonomy" id="2923272"/>
    <lineage>
        <taxon>Bacteria</taxon>
        <taxon>Bacillati</taxon>
        <taxon>Actinomycetota</taxon>
        <taxon>Actinomycetes</taxon>
        <taxon>Kitasatosporales</taxon>
        <taxon>Streptomycetaceae</taxon>
        <taxon>Streptomyces</taxon>
    </lineage>
</organism>
<gene>
    <name evidence="8" type="ORF">MMF93_01920</name>
</gene>
<dbReference type="InterPro" id="IPR017972">
    <property type="entry name" value="Cyt_P450_CS"/>
</dbReference>
<dbReference type="Proteomes" id="UP001202244">
    <property type="component" value="Chromosome"/>
</dbReference>
<dbReference type="EMBL" id="CP093846">
    <property type="protein sequence ID" value="UNS95363.1"/>
    <property type="molecule type" value="Genomic_DNA"/>
</dbReference>
<dbReference type="RefSeq" id="WP_242748934.1">
    <property type="nucleotide sequence ID" value="NZ_CP093846.1"/>
</dbReference>
<evidence type="ECO:0000256" key="4">
    <source>
        <dbReference type="ARBA" id="ARBA00023002"/>
    </source>
</evidence>
<dbReference type="PROSITE" id="PS00086">
    <property type="entry name" value="CYTOCHROME_P450"/>
    <property type="match status" value="1"/>
</dbReference>
<dbReference type="InterPro" id="IPR002401">
    <property type="entry name" value="Cyt_P450_E_grp-I"/>
</dbReference>
<protein>
    <submittedName>
        <fullName evidence="8">Cytochrome P450</fullName>
    </submittedName>
</protein>
<keyword evidence="9" id="KW-1185">Reference proteome</keyword>
<dbReference type="SUPFAM" id="SSF48264">
    <property type="entry name" value="Cytochrome P450"/>
    <property type="match status" value="1"/>
</dbReference>
<dbReference type="InterPro" id="IPR036396">
    <property type="entry name" value="Cyt_P450_sf"/>
</dbReference>
<evidence type="ECO:0000313" key="9">
    <source>
        <dbReference type="Proteomes" id="UP001202244"/>
    </source>
</evidence>